<dbReference type="HOGENOM" id="CLU_000184_0_0_1"/>
<gene>
    <name evidence="1" type="ORF">TTHERM_01008680</name>
</gene>
<name>Q24FA6_TETTS</name>
<evidence type="ECO:0000313" key="2">
    <source>
        <dbReference type="Proteomes" id="UP000009168"/>
    </source>
</evidence>
<organism evidence="1 2">
    <name type="scientific">Tetrahymena thermophila (strain SB210)</name>
    <dbReference type="NCBI Taxonomy" id="312017"/>
    <lineage>
        <taxon>Eukaryota</taxon>
        <taxon>Sar</taxon>
        <taxon>Alveolata</taxon>
        <taxon>Ciliophora</taxon>
        <taxon>Intramacronucleata</taxon>
        <taxon>Oligohymenophorea</taxon>
        <taxon>Hymenostomatida</taxon>
        <taxon>Tetrahymenina</taxon>
        <taxon>Tetrahymenidae</taxon>
        <taxon>Tetrahymena</taxon>
    </lineage>
</organism>
<dbReference type="InterPro" id="IPR006212">
    <property type="entry name" value="Furin_repeat"/>
</dbReference>
<accession>Q24FA6</accession>
<dbReference type="Proteomes" id="UP000009168">
    <property type="component" value="Unassembled WGS sequence"/>
</dbReference>
<dbReference type="PANTHER" id="PTHR11319">
    <property type="entry name" value="G PROTEIN-COUPLED RECEPTOR-RELATED"/>
    <property type="match status" value="1"/>
</dbReference>
<proteinExistence type="predicted"/>
<reference evidence="2" key="1">
    <citation type="journal article" date="2006" name="PLoS Biol.">
        <title>Macronuclear genome sequence of the ciliate Tetrahymena thermophila, a model eukaryote.</title>
        <authorList>
            <person name="Eisen J.A."/>
            <person name="Coyne R.S."/>
            <person name="Wu M."/>
            <person name="Wu D."/>
            <person name="Thiagarajan M."/>
            <person name="Wortman J.R."/>
            <person name="Badger J.H."/>
            <person name="Ren Q."/>
            <person name="Amedeo P."/>
            <person name="Jones K.M."/>
            <person name="Tallon L.J."/>
            <person name="Delcher A.L."/>
            <person name="Salzberg S.L."/>
            <person name="Silva J.C."/>
            <person name="Haas B.J."/>
            <person name="Majoros W.H."/>
            <person name="Farzad M."/>
            <person name="Carlton J.M."/>
            <person name="Smith R.K. Jr."/>
            <person name="Garg J."/>
            <person name="Pearlman R.E."/>
            <person name="Karrer K.M."/>
            <person name="Sun L."/>
            <person name="Manning G."/>
            <person name="Elde N.C."/>
            <person name="Turkewitz A.P."/>
            <person name="Asai D.J."/>
            <person name="Wilkes D.E."/>
            <person name="Wang Y."/>
            <person name="Cai H."/>
            <person name="Collins K."/>
            <person name="Stewart B.A."/>
            <person name="Lee S.R."/>
            <person name="Wilamowska K."/>
            <person name="Weinberg Z."/>
            <person name="Ruzzo W.L."/>
            <person name="Wloga D."/>
            <person name="Gaertig J."/>
            <person name="Frankel J."/>
            <person name="Tsao C.-C."/>
            <person name="Gorovsky M.A."/>
            <person name="Keeling P.J."/>
            <person name="Waller R.F."/>
            <person name="Patron N.J."/>
            <person name="Cherry J.M."/>
            <person name="Stover N.A."/>
            <person name="Krieger C.J."/>
            <person name="del Toro C."/>
            <person name="Ryder H.F."/>
            <person name="Williamson S.C."/>
            <person name="Barbeau R.A."/>
            <person name="Hamilton E.P."/>
            <person name="Orias E."/>
        </authorList>
    </citation>
    <scope>NUCLEOTIDE SEQUENCE [LARGE SCALE GENOMIC DNA]</scope>
    <source>
        <strain evidence="2">SB210</strain>
    </source>
</reference>
<dbReference type="GeneID" id="7825996"/>
<sequence>MSSSLYVGRDNRYICLKNMQSSSNGINMCFNSPSEICVKGDLSQCIYYPSTQTYLGYITGQGVCAQQDASTSSSSVPQSLINLNPNYCQDSSSVIRRIIFPIIGRDGSPQLNCVLFTCSSGYCIYQQACQPLGFDGVSIAKLSNGYCGQAFQSGAVQCAFPSYQVCLSGSVCLWLNVNNYQASGIDSQGSCLSRQQFTSSLSVCEFHHCVKPSQDNTQYACYLLDGSNGQVGVSTSGACLDLNQSPATRCVQNNNSICYDSGTMQCQQTVNFQSINNGCTLNQFCYQLSNSQYVGRDKNLYCLTNSQISSSGIDICFNDPYNICLVYGPSQFCVIYPQSSQYLGYISENKQCAQLNQKTLSGQPSNLINLRIGYCQDQSGYIRLLDNTLYVGVDSFKYMCLKQDQTTSTQIIQCYSGFCIDTNKCQAYDKINIGRNANYYCLTEGTTVSTECSFDLQVCFDPAVQACFYINDDNPNQSGRAQNGYCSVRSQYYPQILSCAFNHCKIRQDPTNPNSPEACFPFDANVQRVGIDAYGYCVLQDMPKAVRCMKGQFCLDNNNDYRCKSLVFSKDLQRYARQKDTQFCLAYLDINGNGDLIETCVTGTCIYTYFKTMRNYCMIEGTLAKGDFLVGTDVLGYCVLQDQLTKIQIQTCLGITYCILNLDDGQQKCQFVSDFDPDYPNLIYKSKNVNQYCQDLNTANSIGCMDGLYCINTLDNSQCEAMLSPTDIYKIGRDAKTQICLPQGIQQPSKCQKEYCISQGVCIPLQNKFPGKELITHMCLAEKITGKQGASNCYQNGYCLLTDSTGKSSCYKLDFTDPNLIGIQKDTQKCLKEKQTIAVMCASGLYCLDRSTQSCIIIDVSKNMCVDPNGYCVTNGSCNSCKFNQCLSTTIRNTCQDLIQPSVTYCTDNQGFCSSVSNKNCVVCPNNYCMINNNGICLTSVDLLKLLVGNSCFVQNQSNSSCVMKSIDIPDSNGNMYCTNNESFCQIIAINNSQCLLCPRYYTNPGNDICYSLQQKSALSPNPQQLYFDMQLTYVKQDCYDQQYCLQDSTKKCSPGCFSCTSLDFCTQCQQGYFLFQKSINTQICIQCTSEQYQITDYSSYFQNPPTYSCLDCSSEYGLWNQNTANAYKTCINYLVHYDNAIQIVGSKLQSNNFIVNYKSSSFVLNSYKSTLCPDECLSCVQNSSNSASCIQCKIGFVLYFGNCVQCPKNCDVCQYASFITGYAQLITQINFDPSQISFYNFILICLKCQFKFLVSYDLQSCQPCGINCDSCQYENKEEVLNYDIKISRILSQNDMMQKGYIKKCYACTDGYFLNFDGVNCQQNLQYCSYSATLLTQGSQNVDLTENLWEFQQSQSSSQLKYICKQCIDGYIISKNQLSCGYGCRSNSYLSKCSNCLTIANYDKQCLFCSNGNVLNLAQQPPKCQDEICQQNIYGCQECYSYLDQQNVQIYQCTKCADQNSVPTINGCKKCPQGCSKCYEGTRTYNFTSYLIYQRKKYNILERLNYNNTSTNYDLLCTECLAGYYFDQQLKQCQQIQCGQNCLLCALINDKPQCIKCNYDKLLSLVNQFSYFIGILYFKQSQIPNIQDMVTLTQSGNDCQLCPLMCETCINDQDISQNPLYLYDAQCLSCKKNYLQSQQHLKNYQIVNDKSRRKCYLCQNSEKGCFYKKQKTIYTQCLDLNSKLGDGSLQNPVNFNRLNEINIDKLILSEIEYNQAIVYYNELQVKQLEVKLVFLGDQCVEAKPQTFITTLKKQIRSLQLISLNVTSITNKSPNPIQFLQMSTFNISGFDSVYIQQIIFEQQKNNSNIGLIINNDILNTFQLLNCQFIQFQQTQFNVQYFILQLSTLQQTNITLKSIQFYNVRILKYNQLVQILDHIQDSWINLTMDSILFQNVLFDGSKIITLGTQNITISLTNIYFKQSKLDHNSLLLNLEQNNFAQQKIDIQLQNIQFSQMQILEGSQILNNNYLNTLSINNFTIYQSNISQVSNQMKPLFSSNTFIINIFQINQSTVQNYYFIEQQDSKSTSQNFVQSSQFQNISFLDNKIIVNSYCFLGFSTNKNSNSNLNGFMLARNTLVSENNQAFVYYQNLNTIRIQNVTMIDNNQFIFLNSDKIINVYITSVFVSSVQTQFIAPQICQLNQILNYISVYDINLQNIIISTNIISIISSGISFNNINSFNNNQSIPSGISISKVTSIQLSLLVLSTIQNSSPIFINSKQDTTISIDDISFSQTQSIMKTSKTTLGYISLGFYFKTPTVEIIFKRSNFKDSDVQSLFSWIQGVAKSINFIQCNFTNSFKADQASYFKNKQLKKGGHIQFQADTFSAQYSRFINGFALNGGSIYWTAKNFGKMFIFNCTLDSNTAFSYDDYESEGGAIFVDNQISLSIEVIIEKSFFFQNFAQSKGGAIHFIQTSLPRTAVFFLDTQFENNLSSQGSNFNIENSKTSKTIVVMKNIKSQNEINFMLQKIQLIVPLITSFSWQESQYQQSSIFYMNNPYDVQIFNSQFQISSNNILQIQSQFINTLLFQRILIIKNANKVIDSSNNYHSSHYLDNLVTISKVQELYVYNSTLQSNKNIFDFLNASNSNLMINAINYDSRKCYFYLFKSLNNKCKYCNQGIVYLQSNSLLVLQSYFENNLAQYGSALYIEKTLEYISYQDSQNYNLQIIESQFLKNNANMKGGAIFIKQAPLLIVSSNFLDNLATSQGGAVYIENNQLGILQNNLNFQNSSFVRNQAQLGGAIGSSTGQSVNNYQSNTFSQNQAQIYGQNIQASPYQLNVYLDGILQNFTQKQIQQIIISNHQGGYIKQNIVFKFSTEQNEEIVNLSSNVVLNVKVLNGQGYLNKNILQQQSGIYNLTKQIQIYGIMGQQITLSITSDLIQRPQYNSSNFIIGYDKNYELILIIKFSQQCPVGLILAQNAQAQKLSVLEMRFFQPKIIGGLINILHSFLTAKIVQEIHFLIQIQSNK</sequence>
<dbReference type="OrthoDB" id="2116838at2759"/>
<dbReference type="RefSeq" id="XP_001026701.2">
    <property type="nucleotide sequence ID" value="XM_001026701.2"/>
</dbReference>
<dbReference type="EMBL" id="GG662290">
    <property type="protein sequence ID" value="EAS06456.2"/>
    <property type="molecule type" value="Genomic_DNA"/>
</dbReference>
<dbReference type="InParanoid" id="Q24FA6"/>
<keyword evidence="2" id="KW-1185">Reference proteome</keyword>
<dbReference type="PANTHER" id="PTHR11319:SF35">
    <property type="entry name" value="OUTER MEMBRANE PROTEIN PMPC-RELATED"/>
    <property type="match status" value="1"/>
</dbReference>
<protein>
    <submittedName>
        <fullName evidence="1">Uncharacterized protein</fullName>
    </submittedName>
</protein>
<evidence type="ECO:0000313" key="1">
    <source>
        <dbReference type="EMBL" id="EAS06456.2"/>
    </source>
</evidence>
<dbReference type="KEGG" id="tet:TTHERM_01008680"/>
<dbReference type="SMART" id="SM00261">
    <property type="entry name" value="FU"/>
    <property type="match status" value="3"/>
</dbReference>